<protein>
    <submittedName>
        <fullName evidence="1">Uncharacterized protein</fullName>
    </submittedName>
</protein>
<gene>
    <name evidence="1" type="ORF">B0I32_15014</name>
</gene>
<dbReference type="EMBL" id="PVNG01000050">
    <property type="protein sequence ID" value="PRX44801.1"/>
    <property type="molecule type" value="Genomic_DNA"/>
</dbReference>
<keyword evidence="2" id="KW-1185">Reference proteome</keyword>
<evidence type="ECO:0000313" key="1">
    <source>
        <dbReference type="EMBL" id="PRX44801.1"/>
    </source>
</evidence>
<comment type="caution">
    <text evidence="1">The sequence shown here is derived from an EMBL/GenBank/DDBJ whole genome shotgun (WGS) entry which is preliminary data.</text>
</comment>
<evidence type="ECO:0000313" key="2">
    <source>
        <dbReference type="Proteomes" id="UP000238312"/>
    </source>
</evidence>
<dbReference type="RefSeq" id="WP_181308878.1">
    <property type="nucleotide sequence ID" value="NZ_PVNG01000050.1"/>
</dbReference>
<sequence length="111" mass="12356">MPKVVRSLFPGMSIPAMNGYDLDREHAEVAITVGAETLPALAAHDDRRPNPYWAYLDTLDRRESRRTVKGCLDRIARVMADQDPAGIDPATKKNDNAVLAITGETIMWHLL</sequence>
<dbReference type="AlphaFoldDB" id="A0A2T0LNW2"/>
<reference evidence="1 2" key="1">
    <citation type="submission" date="2018-03" db="EMBL/GenBank/DDBJ databases">
        <title>Genomic Encyclopedia of Type Strains, Phase III (KMG-III): the genomes of soil and plant-associated and newly described type strains.</title>
        <authorList>
            <person name="Whitman W."/>
        </authorList>
    </citation>
    <scope>NUCLEOTIDE SEQUENCE [LARGE SCALE GENOMIC DNA]</scope>
    <source>
        <strain evidence="1 2">CGMCC 4.7104</strain>
    </source>
</reference>
<organism evidence="1 2">
    <name type="scientific">Nonomuraea fuscirosea</name>
    <dbReference type="NCBI Taxonomy" id="1291556"/>
    <lineage>
        <taxon>Bacteria</taxon>
        <taxon>Bacillati</taxon>
        <taxon>Actinomycetota</taxon>
        <taxon>Actinomycetes</taxon>
        <taxon>Streptosporangiales</taxon>
        <taxon>Streptosporangiaceae</taxon>
        <taxon>Nonomuraea</taxon>
    </lineage>
</organism>
<dbReference type="Proteomes" id="UP000238312">
    <property type="component" value="Unassembled WGS sequence"/>
</dbReference>
<accession>A0A2T0LNW2</accession>
<name>A0A2T0LNW2_9ACTN</name>
<proteinExistence type="predicted"/>